<keyword evidence="3" id="KW-1185">Reference proteome</keyword>
<proteinExistence type="predicted"/>
<gene>
    <name evidence="2" type="ORF">V865_004924</name>
</gene>
<accession>A0AAX4KM81</accession>
<evidence type="ECO:0000313" key="3">
    <source>
        <dbReference type="Proteomes" id="UP001358614"/>
    </source>
</evidence>
<feature type="compositionally biased region" description="Polar residues" evidence="1">
    <location>
        <begin position="1"/>
        <end position="29"/>
    </location>
</feature>
<dbReference type="GeneID" id="91103725"/>
<organism evidence="2 3">
    <name type="scientific">Kwoniella europaea PYCC6329</name>
    <dbReference type="NCBI Taxonomy" id="1423913"/>
    <lineage>
        <taxon>Eukaryota</taxon>
        <taxon>Fungi</taxon>
        <taxon>Dikarya</taxon>
        <taxon>Basidiomycota</taxon>
        <taxon>Agaricomycotina</taxon>
        <taxon>Tremellomycetes</taxon>
        <taxon>Tremellales</taxon>
        <taxon>Cryptococcaceae</taxon>
        <taxon>Kwoniella</taxon>
    </lineage>
</organism>
<dbReference type="Proteomes" id="UP001358614">
    <property type="component" value="Chromosome 1"/>
</dbReference>
<evidence type="ECO:0008006" key="4">
    <source>
        <dbReference type="Google" id="ProtNLM"/>
    </source>
</evidence>
<dbReference type="RefSeq" id="XP_066084795.1">
    <property type="nucleotide sequence ID" value="XM_066228698.1"/>
</dbReference>
<dbReference type="AlphaFoldDB" id="A0AAX4KM81"/>
<dbReference type="EMBL" id="CP144089">
    <property type="protein sequence ID" value="WWD06828.1"/>
    <property type="molecule type" value="Genomic_DNA"/>
</dbReference>
<evidence type="ECO:0000256" key="1">
    <source>
        <dbReference type="SAM" id="MobiDB-lite"/>
    </source>
</evidence>
<protein>
    <recommendedName>
        <fullName evidence="4">Cysteine-rich transmembrane CYSTM domain-containing protein</fullName>
    </recommendedName>
</protein>
<feature type="region of interest" description="Disordered" evidence="1">
    <location>
        <begin position="1"/>
        <end position="59"/>
    </location>
</feature>
<dbReference type="KEGG" id="ker:91103725"/>
<reference evidence="2 3" key="1">
    <citation type="submission" date="2024-01" db="EMBL/GenBank/DDBJ databases">
        <title>Comparative genomics of Cryptococcus and Kwoniella reveals pathogenesis evolution and contrasting modes of karyotype evolution via chromosome fusion or intercentromeric recombination.</title>
        <authorList>
            <person name="Coelho M.A."/>
            <person name="David-Palma M."/>
            <person name="Shea T."/>
            <person name="Bowers K."/>
            <person name="McGinley-Smith S."/>
            <person name="Mohammad A.W."/>
            <person name="Gnirke A."/>
            <person name="Yurkov A.M."/>
            <person name="Nowrousian M."/>
            <person name="Sun S."/>
            <person name="Cuomo C.A."/>
            <person name="Heitman J."/>
        </authorList>
    </citation>
    <scope>NUCLEOTIDE SEQUENCE [LARGE SCALE GENOMIC DNA]</scope>
    <source>
        <strain evidence="2 3">PYCC6329</strain>
    </source>
</reference>
<evidence type="ECO:0000313" key="2">
    <source>
        <dbReference type="EMBL" id="WWD06828.1"/>
    </source>
</evidence>
<name>A0AAX4KM81_9TREE</name>
<sequence>MDKEQQYQASDGQWSSPQVQSQNQQTYGQQPPMKPTPQAIYVDGKQPQQQADPGKRTKFGMCCGTTSALGMGACYY</sequence>